<dbReference type="Proteomes" id="UP000605427">
    <property type="component" value="Unassembled WGS sequence"/>
</dbReference>
<organism evidence="2 3">
    <name type="scientific">Saccharibacillus endophyticus</name>
    <dbReference type="NCBI Taxonomy" id="2060666"/>
    <lineage>
        <taxon>Bacteria</taxon>
        <taxon>Bacillati</taxon>
        <taxon>Bacillota</taxon>
        <taxon>Bacilli</taxon>
        <taxon>Bacillales</taxon>
        <taxon>Paenibacillaceae</taxon>
        <taxon>Saccharibacillus</taxon>
    </lineage>
</organism>
<keyword evidence="3" id="KW-1185">Reference proteome</keyword>
<feature type="compositionally biased region" description="Acidic residues" evidence="1">
    <location>
        <begin position="51"/>
        <end position="60"/>
    </location>
</feature>
<dbReference type="RefSeq" id="WP_172247040.1">
    <property type="nucleotide sequence ID" value="NZ_BMDD01000001.1"/>
</dbReference>
<dbReference type="EMBL" id="BMDD01000001">
    <property type="protein sequence ID" value="GGH73846.1"/>
    <property type="molecule type" value="Genomic_DNA"/>
</dbReference>
<sequence>MTRDPKAEVKDKGPGPDGIPEADPRYEDTDPGEFEKVTRDNLTNDESLIVDPEDSEEYDR</sequence>
<name>A0ABQ1ZSW2_9BACL</name>
<reference evidence="3" key="1">
    <citation type="journal article" date="2019" name="Int. J. Syst. Evol. Microbiol.">
        <title>The Global Catalogue of Microorganisms (GCM) 10K type strain sequencing project: providing services to taxonomists for standard genome sequencing and annotation.</title>
        <authorList>
            <consortium name="The Broad Institute Genomics Platform"/>
            <consortium name="The Broad Institute Genome Sequencing Center for Infectious Disease"/>
            <person name="Wu L."/>
            <person name="Ma J."/>
        </authorList>
    </citation>
    <scope>NUCLEOTIDE SEQUENCE [LARGE SCALE GENOMIC DNA]</scope>
    <source>
        <strain evidence="3">CCM 8702</strain>
    </source>
</reference>
<feature type="region of interest" description="Disordered" evidence="1">
    <location>
        <begin position="1"/>
        <end position="60"/>
    </location>
</feature>
<protein>
    <submittedName>
        <fullName evidence="2">Uncharacterized protein</fullName>
    </submittedName>
</protein>
<proteinExistence type="predicted"/>
<accession>A0ABQ1ZSW2</accession>
<gene>
    <name evidence="2" type="ORF">GCM10007362_13360</name>
</gene>
<feature type="compositionally biased region" description="Basic and acidic residues" evidence="1">
    <location>
        <begin position="22"/>
        <end position="39"/>
    </location>
</feature>
<comment type="caution">
    <text evidence="2">The sequence shown here is derived from an EMBL/GenBank/DDBJ whole genome shotgun (WGS) entry which is preliminary data.</text>
</comment>
<feature type="compositionally biased region" description="Basic and acidic residues" evidence="1">
    <location>
        <begin position="1"/>
        <end position="14"/>
    </location>
</feature>
<evidence type="ECO:0000313" key="2">
    <source>
        <dbReference type="EMBL" id="GGH73846.1"/>
    </source>
</evidence>
<evidence type="ECO:0000256" key="1">
    <source>
        <dbReference type="SAM" id="MobiDB-lite"/>
    </source>
</evidence>
<evidence type="ECO:0000313" key="3">
    <source>
        <dbReference type="Proteomes" id="UP000605427"/>
    </source>
</evidence>